<dbReference type="EMBL" id="MRCC01000012">
    <property type="protein sequence ID" value="OKH24671.1"/>
    <property type="molecule type" value="Genomic_DNA"/>
</dbReference>
<dbReference type="Gene3D" id="3.10.450.530">
    <property type="entry name" value="Ribonuclease toxin, BrnT, of type II toxin-antitoxin system"/>
    <property type="match status" value="1"/>
</dbReference>
<dbReference type="Proteomes" id="UP000185984">
    <property type="component" value="Unassembled WGS sequence"/>
</dbReference>
<dbReference type="STRING" id="247279.NIES1031_15315"/>
<dbReference type="OrthoDB" id="428036at2"/>
<keyword evidence="2" id="KW-1185">Reference proteome</keyword>
<dbReference type="RefSeq" id="WP_073550396.1">
    <property type="nucleotide sequence ID" value="NZ_CAWMVK010000004.1"/>
</dbReference>
<dbReference type="AlphaFoldDB" id="A0A1U7HM92"/>
<reference evidence="1 2" key="1">
    <citation type="submission" date="2016-11" db="EMBL/GenBank/DDBJ databases">
        <title>Draft Genome Sequences of Nine Cyanobacterial Strains from Diverse Habitats.</title>
        <authorList>
            <person name="Zhu T."/>
            <person name="Hou S."/>
            <person name="Lu X."/>
            <person name="Hess W.R."/>
        </authorList>
    </citation>
    <scope>NUCLEOTIDE SEQUENCE [LARGE SCALE GENOMIC DNA]</scope>
    <source>
        <strain evidence="1 2">5.2 s.c.1</strain>
    </source>
</reference>
<accession>A0A1U7HM92</accession>
<organism evidence="1 2">
    <name type="scientific">Chroogloeocystis siderophila 5.2 s.c.1</name>
    <dbReference type="NCBI Taxonomy" id="247279"/>
    <lineage>
        <taxon>Bacteria</taxon>
        <taxon>Bacillati</taxon>
        <taxon>Cyanobacteriota</taxon>
        <taxon>Cyanophyceae</taxon>
        <taxon>Oscillatoriophycideae</taxon>
        <taxon>Chroococcales</taxon>
        <taxon>Chroococcaceae</taxon>
        <taxon>Chroogloeocystis</taxon>
    </lineage>
</organism>
<comment type="caution">
    <text evidence="1">The sequence shown here is derived from an EMBL/GenBank/DDBJ whole genome shotgun (WGS) entry which is preliminary data.</text>
</comment>
<dbReference type="InterPro" id="IPR007460">
    <property type="entry name" value="BrnT_toxin"/>
</dbReference>
<evidence type="ECO:0000313" key="2">
    <source>
        <dbReference type="Proteomes" id="UP000185984"/>
    </source>
</evidence>
<dbReference type="InterPro" id="IPR038573">
    <property type="entry name" value="BrnT_sf"/>
</dbReference>
<name>A0A1U7HM92_9CHRO</name>
<proteinExistence type="predicted"/>
<protein>
    <submittedName>
        <fullName evidence="1">Toxin</fullName>
    </submittedName>
</protein>
<evidence type="ECO:0000313" key="1">
    <source>
        <dbReference type="EMBL" id="OKH24671.1"/>
    </source>
</evidence>
<sequence>MEFEFDPQKSQSNQQKHGIDFTEAQQLWMDIDRIEIPARIEDEARFLVIGKIKAKHWSAVITYRESRVRIISVRRARIEEVEIYEGGSI</sequence>
<dbReference type="Pfam" id="PF04365">
    <property type="entry name" value="BrnT_toxin"/>
    <property type="match status" value="1"/>
</dbReference>
<gene>
    <name evidence="1" type="ORF">NIES1031_15315</name>
</gene>